<dbReference type="InterPro" id="IPR041916">
    <property type="entry name" value="Anti_sigma_zinc_sf"/>
</dbReference>
<keyword evidence="2" id="KW-0804">Transcription</keyword>
<organism evidence="5 6">
    <name type="scientific">Saccharopolyspora elongata</name>
    <dbReference type="NCBI Taxonomy" id="2530387"/>
    <lineage>
        <taxon>Bacteria</taxon>
        <taxon>Bacillati</taxon>
        <taxon>Actinomycetota</taxon>
        <taxon>Actinomycetes</taxon>
        <taxon>Pseudonocardiales</taxon>
        <taxon>Pseudonocardiaceae</taxon>
        <taxon>Saccharopolyspora</taxon>
    </lineage>
</organism>
<protein>
    <submittedName>
        <fullName evidence="5">Zf-HC2 domain-containing protein</fullName>
    </submittedName>
</protein>
<gene>
    <name evidence="5" type="ORF">E1288_13475</name>
</gene>
<evidence type="ECO:0000256" key="1">
    <source>
        <dbReference type="ARBA" id="ARBA00023015"/>
    </source>
</evidence>
<keyword evidence="4" id="KW-0812">Transmembrane</keyword>
<keyword evidence="6" id="KW-1185">Reference proteome</keyword>
<evidence type="ECO:0000256" key="4">
    <source>
        <dbReference type="SAM" id="Phobius"/>
    </source>
</evidence>
<evidence type="ECO:0000256" key="3">
    <source>
        <dbReference type="SAM" id="MobiDB-lite"/>
    </source>
</evidence>
<evidence type="ECO:0000313" key="6">
    <source>
        <dbReference type="Proteomes" id="UP000294947"/>
    </source>
</evidence>
<dbReference type="AlphaFoldDB" id="A0A4R4Z759"/>
<name>A0A4R4Z759_9PSEU</name>
<sequence>MADDTIARPPGLQQELPRVDDLPKRSPRLRMGAAVQDHADLRAKLNAYSAGVLSDVEWLTVRTHLSECAACRTELGRPELWNRAAPQWISPRDSKPARWAPARPGWSVVFGFALVAALVAFGVGYALGTSA</sequence>
<evidence type="ECO:0000256" key="2">
    <source>
        <dbReference type="ARBA" id="ARBA00023163"/>
    </source>
</evidence>
<comment type="caution">
    <text evidence="5">The sequence shown here is derived from an EMBL/GenBank/DDBJ whole genome shotgun (WGS) entry which is preliminary data.</text>
</comment>
<dbReference type="Gene3D" id="1.10.10.1320">
    <property type="entry name" value="Anti-sigma factor, zinc-finger domain"/>
    <property type="match status" value="1"/>
</dbReference>
<dbReference type="RefSeq" id="WP_132484842.1">
    <property type="nucleotide sequence ID" value="NZ_SMKW01000014.1"/>
</dbReference>
<dbReference type="EMBL" id="SMKW01000014">
    <property type="protein sequence ID" value="TDD51982.1"/>
    <property type="molecule type" value="Genomic_DNA"/>
</dbReference>
<evidence type="ECO:0000313" key="5">
    <source>
        <dbReference type="EMBL" id="TDD51982.1"/>
    </source>
</evidence>
<reference evidence="5 6" key="1">
    <citation type="submission" date="2019-03" db="EMBL/GenBank/DDBJ databases">
        <title>Draft genome sequences of novel Actinobacteria.</title>
        <authorList>
            <person name="Sahin N."/>
            <person name="Ay H."/>
            <person name="Saygin H."/>
        </authorList>
    </citation>
    <scope>NUCLEOTIDE SEQUENCE [LARGE SCALE GENOMIC DNA]</scope>
    <source>
        <strain evidence="5 6">7K502</strain>
    </source>
</reference>
<proteinExistence type="predicted"/>
<keyword evidence="1" id="KW-0805">Transcription regulation</keyword>
<feature type="region of interest" description="Disordered" evidence="3">
    <location>
        <begin position="1"/>
        <end position="24"/>
    </location>
</feature>
<dbReference type="Proteomes" id="UP000294947">
    <property type="component" value="Unassembled WGS sequence"/>
</dbReference>
<dbReference type="OrthoDB" id="3695594at2"/>
<feature type="transmembrane region" description="Helical" evidence="4">
    <location>
        <begin position="105"/>
        <end position="127"/>
    </location>
</feature>
<accession>A0A4R4Z759</accession>
<keyword evidence="4" id="KW-1133">Transmembrane helix</keyword>
<keyword evidence="4" id="KW-0472">Membrane</keyword>